<organism evidence="2 3">
    <name type="scientific">Streptomyces purpureus</name>
    <dbReference type="NCBI Taxonomy" id="1951"/>
    <lineage>
        <taxon>Bacteria</taxon>
        <taxon>Bacillati</taxon>
        <taxon>Actinomycetota</taxon>
        <taxon>Actinomycetes</taxon>
        <taxon>Kitasatosporales</taxon>
        <taxon>Streptomycetaceae</taxon>
        <taxon>Streptomyces</taxon>
    </lineage>
</organism>
<gene>
    <name evidence="2" type="ORF">GCM10014713_22330</name>
</gene>
<dbReference type="Proteomes" id="UP000619486">
    <property type="component" value="Unassembled WGS sequence"/>
</dbReference>
<protein>
    <submittedName>
        <fullName evidence="2">Uncharacterized protein</fullName>
    </submittedName>
</protein>
<dbReference type="EMBL" id="BMQQ01000006">
    <property type="protein sequence ID" value="GGT28253.1"/>
    <property type="molecule type" value="Genomic_DNA"/>
</dbReference>
<evidence type="ECO:0000256" key="1">
    <source>
        <dbReference type="SAM" id="Phobius"/>
    </source>
</evidence>
<dbReference type="RefSeq" id="WP_189201378.1">
    <property type="nucleotide sequence ID" value="NZ_BMQQ01000006.1"/>
</dbReference>
<keyword evidence="1" id="KW-0812">Transmembrane</keyword>
<dbReference type="AlphaFoldDB" id="A0A918H170"/>
<reference evidence="2" key="2">
    <citation type="submission" date="2020-09" db="EMBL/GenBank/DDBJ databases">
        <authorList>
            <person name="Sun Q."/>
            <person name="Ohkuma M."/>
        </authorList>
    </citation>
    <scope>NUCLEOTIDE SEQUENCE</scope>
    <source>
        <strain evidence="2">JCM 3172</strain>
    </source>
</reference>
<keyword evidence="3" id="KW-1185">Reference proteome</keyword>
<evidence type="ECO:0000313" key="2">
    <source>
        <dbReference type="EMBL" id="GGT28253.1"/>
    </source>
</evidence>
<name>A0A918H170_9ACTN</name>
<keyword evidence="1" id="KW-1133">Transmembrane helix</keyword>
<sequence>MRGARKEKPILILSALLSLPAVVFLAVKVVHLAVTRRPAMARSAGGAWAEGAWLCLAVAVLTYTLGGLSGFDTRPARACAEERTGRADPQAHRDIEQADVVVTSESFPLSHLCTWPDGTRVELVPGWANPLLIASLVGAVVCAGTAVRAGAKARPPHPPKDQS</sequence>
<proteinExistence type="predicted"/>
<feature type="transmembrane region" description="Helical" evidence="1">
    <location>
        <begin position="46"/>
        <end position="65"/>
    </location>
</feature>
<keyword evidence="1" id="KW-0472">Membrane</keyword>
<reference evidence="2" key="1">
    <citation type="journal article" date="2014" name="Int. J. Syst. Evol. Microbiol.">
        <title>Complete genome sequence of Corynebacterium casei LMG S-19264T (=DSM 44701T), isolated from a smear-ripened cheese.</title>
        <authorList>
            <consortium name="US DOE Joint Genome Institute (JGI-PGF)"/>
            <person name="Walter F."/>
            <person name="Albersmeier A."/>
            <person name="Kalinowski J."/>
            <person name="Ruckert C."/>
        </authorList>
    </citation>
    <scope>NUCLEOTIDE SEQUENCE</scope>
    <source>
        <strain evidence="2">JCM 3172</strain>
    </source>
</reference>
<comment type="caution">
    <text evidence="2">The sequence shown here is derived from an EMBL/GenBank/DDBJ whole genome shotgun (WGS) entry which is preliminary data.</text>
</comment>
<evidence type="ECO:0000313" key="3">
    <source>
        <dbReference type="Proteomes" id="UP000619486"/>
    </source>
</evidence>
<accession>A0A918H170</accession>
<feature type="transmembrane region" description="Helical" evidence="1">
    <location>
        <begin position="12"/>
        <end position="34"/>
    </location>
</feature>